<feature type="region of interest" description="Disordered" evidence="4">
    <location>
        <begin position="27"/>
        <end position="121"/>
    </location>
</feature>
<protein>
    <recommendedName>
        <fullName evidence="5">Coenzyme Q-binding protein COQ10 START domain-containing protein</fullName>
    </recommendedName>
</protein>
<sequence>MRAFVGCWGAMGGYIFLSGRRSFFPPPRPPLPPELKPAPAASDAKPFFGGGVNKHAMSSLSSPEAGTASRAPRPPSASSSPPQVSGAAASFQAAAPLSDREADARHTELPQHCPGPHHARSGFMSPEAISKYVPTPARFAASLVADALNLPIHNNGGSAPSPSGTLRQEYTEHCVLGWSPADLYHVVADVAQYSTFLPWCVDSTVHQVRRLDDDVKSELTAADCSSRVEDLAGSTTSGSSGRVFEMFATLTVGFSFFKEQYTSRVLLVPDKRVQAVLKEDEKKCRSPVLSDLNCVWEFSPVPGRKRQVEVRFLVSFAFKNPLHSKLIMSHVVTLMTQSFEKHCEKLYGPPSCQRERLFTQ</sequence>
<dbReference type="SUPFAM" id="SSF55961">
    <property type="entry name" value="Bet v1-like"/>
    <property type="match status" value="1"/>
</dbReference>
<dbReference type="InterPro" id="IPR044996">
    <property type="entry name" value="COQ10-like"/>
</dbReference>
<proteinExistence type="inferred from homology"/>
<dbReference type="Pfam" id="PF03364">
    <property type="entry name" value="Polyketide_cyc"/>
    <property type="match status" value="1"/>
</dbReference>
<dbReference type="Gene3D" id="3.30.530.20">
    <property type="match status" value="1"/>
</dbReference>
<reference evidence="6 7" key="1">
    <citation type="submission" date="2013-07" db="EMBL/GenBank/DDBJ databases">
        <authorList>
            <person name="Stoco P.H."/>
            <person name="Wagner G."/>
            <person name="Gerber A."/>
            <person name="Zaha A."/>
            <person name="Thompson C."/>
            <person name="Bartholomeu D.C."/>
            <person name="Luckemeyer D.D."/>
            <person name="Bahia D."/>
            <person name="Loreto E."/>
            <person name="Prestes E.B."/>
            <person name="Lima F.M."/>
            <person name="Rodrigues-Luiz G."/>
            <person name="Vallejo G.A."/>
            <person name="Filho J.F."/>
            <person name="Monteiro K.M."/>
            <person name="Tyler K.M."/>
            <person name="de Almeida L.G."/>
            <person name="Ortiz M.F."/>
            <person name="Siervo M.A."/>
            <person name="de Moraes M.H."/>
            <person name="Cunha O.L."/>
            <person name="Mendonca-Neto R."/>
            <person name="Silva R."/>
            <person name="Teixeira S.M."/>
            <person name="Murta S.M."/>
            <person name="Sincero T.C."/>
            <person name="Mendes T.A."/>
            <person name="Urmenyi T.P."/>
            <person name="Silva V.G."/>
            <person name="da Rocha W.D."/>
            <person name="Andersson B."/>
            <person name="Romanha A.J."/>
            <person name="Steindel M."/>
            <person name="de Vasconcelos A.T."/>
            <person name="Grisard E.C."/>
        </authorList>
    </citation>
    <scope>NUCLEOTIDE SEQUENCE [LARGE SCALE GENOMIC DNA]</scope>
    <source>
        <strain evidence="6 7">SC58</strain>
    </source>
</reference>
<comment type="subunit">
    <text evidence="2">Interacts with coenzyme Q.</text>
</comment>
<dbReference type="InterPro" id="IPR023393">
    <property type="entry name" value="START-like_dom_sf"/>
</dbReference>
<feature type="domain" description="Coenzyme Q-binding protein COQ10 START" evidence="5">
    <location>
        <begin position="179"/>
        <end position="326"/>
    </location>
</feature>
<keyword evidence="7" id="KW-1185">Reference proteome</keyword>
<dbReference type="PANTHER" id="PTHR12901">
    <property type="entry name" value="SPERM PROTEIN HOMOLOG"/>
    <property type="match status" value="1"/>
</dbReference>
<dbReference type="AlphaFoldDB" id="A0A061JA36"/>
<evidence type="ECO:0000313" key="7">
    <source>
        <dbReference type="Proteomes" id="UP000031737"/>
    </source>
</evidence>
<evidence type="ECO:0000256" key="1">
    <source>
        <dbReference type="ARBA" id="ARBA00006885"/>
    </source>
</evidence>
<evidence type="ECO:0000256" key="2">
    <source>
        <dbReference type="ARBA" id="ARBA00011814"/>
    </source>
</evidence>
<name>A0A061JA36_TRYRA</name>
<dbReference type="PANTHER" id="PTHR12901:SF10">
    <property type="entry name" value="COENZYME Q-BINDING PROTEIN COQ10, MITOCHONDRIAL"/>
    <property type="match status" value="1"/>
</dbReference>
<dbReference type="Proteomes" id="UP000031737">
    <property type="component" value="Unassembled WGS sequence"/>
</dbReference>
<evidence type="ECO:0000256" key="3">
    <source>
        <dbReference type="ARBA" id="ARBA00024947"/>
    </source>
</evidence>
<accession>A0A061JA36</accession>
<dbReference type="GO" id="GO:0048039">
    <property type="term" value="F:ubiquinone binding"/>
    <property type="evidence" value="ECO:0007669"/>
    <property type="project" value="InterPro"/>
</dbReference>
<dbReference type="EMBL" id="AUPL01002159">
    <property type="protein sequence ID" value="ESL10112.1"/>
    <property type="molecule type" value="Genomic_DNA"/>
</dbReference>
<feature type="compositionally biased region" description="Low complexity" evidence="4">
    <location>
        <begin position="65"/>
        <end position="95"/>
    </location>
</feature>
<gene>
    <name evidence="6" type="ORF">TRSC58_02159</name>
</gene>
<feature type="compositionally biased region" description="Basic and acidic residues" evidence="4">
    <location>
        <begin position="98"/>
        <end position="109"/>
    </location>
</feature>
<evidence type="ECO:0000259" key="5">
    <source>
        <dbReference type="Pfam" id="PF03364"/>
    </source>
</evidence>
<comment type="caution">
    <text evidence="6">The sequence shown here is derived from an EMBL/GenBank/DDBJ whole genome shotgun (WGS) entry which is preliminary data.</text>
</comment>
<feature type="compositionally biased region" description="Pro residues" evidence="4">
    <location>
        <begin position="27"/>
        <end position="36"/>
    </location>
</feature>
<evidence type="ECO:0000256" key="4">
    <source>
        <dbReference type="SAM" id="MobiDB-lite"/>
    </source>
</evidence>
<dbReference type="GO" id="GO:0045333">
    <property type="term" value="P:cellular respiration"/>
    <property type="evidence" value="ECO:0007669"/>
    <property type="project" value="InterPro"/>
</dbReference>
<dbReference type="OrthoDB" id="292693at2759"/>
<dbReference type="GO" id="GO:0005739">
    <property type="term" value="C:mitochondrion"/>
    <property type="evidence" value="ECO:0007669"/>
    <property type="project" value="TreeGrafter"/>
</dbReference>
<dbReference type="InterPro" id="IPR005031">
    <property type="entry name" value="COQ10_START"/>
</dbReference>
<organism evidence="6 7">
    <name type="scientific">Trypanosoma rangeli SC58</name>
    <dbReference type="NCBI Taxonomy" id="429131"/>
    <lineage>
        <taxon>Eukaryota</taxon>
        <taxon>Discoba</taxon>
        <taxon>Euglenozoa</taxon>
        <taxon>Kinetoplastea</taxon>
        <taxon>Metakinetoplastina</taxon>
        <taxon>Trypanosomatida</taxon>
        <taxon>Trypanosomatidae</taxon>
        <taxon>Trypanosoma</taxon>
        <taxon>Herpetosoma</taxon>
    </lineage>
</organism>
<comment type="function">
    <text evidence="3">Required for the function of coenzyme Q in the respiratory chain. May serve as a chaperone or may be involved in the transport of Q6 from its site of synthesis to the catalytic sites of the respiratory complexes.</text>
</comment>
<dbReference type="VEuPathDB" id="TriTrypDB:TRSC58_02159"/>
<evidence type="ECO:0000313" key="6">
    <source>
        <dbReference type="EMBL" id="ESL10112.1"/>
    </source>
</evidence>
<dbReference type="CDD" id="cd07813">
    <property type="entry name" value="COQ10p_like"/>
    <property type="match status" value="1"/>
</dbReference>
<comment type="similarity">
    <text evidence="1">Belongs to the COQ10 family.</text>
</comment>